<dbReference type="KEGG" id="geh:HYN69_09330"/>
<reference evidence="9 10" key="1">
    <citation type="submission" date="2018-04" db="EMBL/GenBank/DDBJ databases">
        <title>Genome sequencing of Gemmobacter.</title>
        <authorList>
            <person name="Yi H."/>
            <person name="Baek M.-G."/>
        </authorList>
    </citation>
    <scope>NUCLEOTIDE SEQUENCE [LARGE SCALE GENOMIC DNA]</scope>
    <source>
        <strain evidence="9 10">HYN0069</strain>
    </source>
</reference>
<keyword evidence="5" id="KW-0201">Cytochrome c-type biogenesis</keyword>
<dbReference type="PANTHER" id="PTHR47870">
    <property type="entry name" value="CYTOCHROME C-TYPE BIOGENESIS PROTEIN CCMH"/>
    <property type="match status" value="1"/>
</dbReference>
<dbReference type="CDD" id="cd16378">
    <property type="entry name" value="CcmH_N"/>
    <property type="match status" value="1"/>
</dbReference>
<feature type="signal peptide" evidence="7">
    <location>
        <begin position="1"/>
        <end position="25"/>
    </location>
</feature>
<accession>A0A2S0ULK2</accession>
<evidence type="ECO:0000256" key="6">
    <source>
        <dbReference type="ARBA" id="ARBA00023004"/>
    </source>
</evidence>
<proteinExistence type="inferred from homology"/>
<evidence type="ECO:0000313" key="9">
    <source>
        <dbReference type="EMBL" id="AWB48685.1"/>
    </source>
</evidence>
<evidence type="ECO:0000256" key="7">
    <source>
        <dbReference type="RuleBase" id="RU364112"/>
    </source>
</evidence>
<dbReference type="InterPro" id="IPR051263">
    <property type="entry name" value="C-type_cytochrome_biogenesis"/>
</dbReference>
<keyword evidence="7" id="KW-1133">Transmembrane helix</keyword>
<feature type="transmembrane region" description="Helical" evidence="7">
    <location>
        <begin position="109"/>
        <end position="130"/>
    </location>
</feature>
<evidence type="ECO:0000256" key="1">
    <source>
        <dbReference type="ARBA" id="ARBA00010342"/>
    </source>
</evidence>
<dbReference type="InterPro" id="IPR038297">
    <property type="entry name" value="CcmH/CycL/NrfF/Ccl2_sf"/>
</dbReference>
<evidence type="ECO:0000256" key="5">
    <source>
        <dbReference type="ARBA" id="ARBA00022748"/>
    </source>
</evidence>
<dbReference type="PANTHER" id="PTHR47870:SF1">
    <property type="entry name" value="CYTOCHROME C-TYPE BIOGENESIS PROTEIN CCMH"/>
    <property type="match status" value="1"/>
</dbReference>
<evidence type="ECO:0000256" key="2">
    <source>
        <dbReference type="ARBA" id="ARBA00022617"/>
    </source>
</evidence>
<comment type="function">
    <text evidence="7">Possible subunit of a heme lyase.</text>
</comment>
<gene>
    <name evidence="9" type="ORF">HYN69_09330</name>
</gene>
<dbReference type="EMBL" id="CP028918">
    <property type="protein sequence ID" value="AWB48685.1"/>
    <property type="molecule type" value="Genomic_DNA"/>
</dbReference>
<name>A0A2S0ULK2_9RHOB</name>
<feature type="domain" description="CcmH/CycL/Ccl2/NrfF N-terminal" evidence="8">
    <location>
        <begin position="15"/>
        <end position="152"/>
    </location>
</feature>
<keyword evidence="2 7" id="KW-0349">Heme</keyword>
<evidence type="ECO:0000313" key="10">
    <source>
        <dbReference type="Proteomes" id="UP000244496"/>
    </source>
</evidence>
<dbReference type="InterPro" id="IPR005616">
    <property type="entry name" value="CcmH/CycL/Ccl2/NrfF_N"/>
</dbReference>
<dbReference type="Proteomes" id="UP000244496">
    <property type="component" value="Chromosome"/>
</dbReference>
<evidence type="ECO:0000256" key="4">
    <source>
        <dbReference type="ARBA" id="ARBA00022729"/>
    </source>
</evidence>
<keyword evidence="4 7" id="KW-0732">Signal</keyword>
<dbReference type="RefSeq" id="WP_108435504.1">
    <property type="nucleotide sequence ID" value="NZ_CP028918.1"/>
</dbReference>
<dbReference type="Gene3D" id="1.10.8.640">
    <property type="entry name" value="Cytochrome C biogenesis protein"/>
    <property type="match status" value="1"/>
</dbReference>
<evidence type="ECO:0000256" key="3">
    <source>
        <dbReference type="ARBA" id="ARBA00022723"/>
    </source>
</evidence>
<keyword evidence="7" id="KW-0472">Membrane</keyword>
<protein>
    <recommendedName>
        <fullName evidence="7">Cytochrome c-type biogenesis protein</fullName>
    </recommendedName>
</protein>
<dbReference type="OrthoDB" id="9804975at2"/>
<dbReference type="Pfam" id="PF03918">
    <property type="entry name" value="CcmH"/>
    <property type="match status" value="1"/>
</dbReference>
<comment type="similarity">
    <text evidence="1 7">Belongs to the CcmH/CycL/Ccl2/NrfF family.</text>
</comment>
<dbReference type="GO" id="GO:0046872">
    <property type="term" value="F:metal ion binding"/>
    <property type="evidence" value="ECO:0007669"/>
    <property type="project" value="UniProtKB-KW"/>
</dbReference>
<evidence type="ECO:0000259" key="8">
    <source>
        <dbReference type="Pfam" id="PF03918"/>
    </source>
</evidence>
<keyword evidence="10" id="KW-1185">Reference proteome</keyword>
<keyword evidence="3 7" id="KW-0479">Metal-binding</keyword>
<keyword evidence="6 7" id="KW-0408">Iron</keyword>
<organism evidence="9 10">
    <name type="scientific">Paragemmobacter aquarius</name>
    <dbReference type="NCBI Taxonomy" id="2169400"/>
    <lineage>
        <taxon>Bacteria</taxon>
        <taxon>Pseudomonadati</taxon>
        <taxon>Pseudomonadota</taxon>
        <taxon>Alphaproteobacteria</taxon>
        <taxon>Rhodobacterales</taxon>
        <taxon>Paracoccaceae</taxon>
        <taxon>Paragemmobacter</taxon>
    </lineage>
</organism>
<sequence>MSRLALAVPVALGVLFALPTAPVFAVQPSEMLADPALEARARELSKELRCPVCQNENIDDSDAQIAKTLREVIRARILEGDTNEEVMAFVTDRFGEFVLLKPGTSGWNLLLWAAGPLMLIGGLAVAVTTFRRKGQDEVTLTPTEEARLSELLKD</sequence>
<dbReference type="GO" id="GO:0005886">
    <property type="term" value="C:plasma membrane"/>
    <property type="evidence" value="ECO:0007669"/>
    <property type="project" value="TreeGrafter"/>
</dbReference>
<keyword evidence="7" id="KW-0812">Transmembrane</keyword>
<dbReference type="GO" id="GO:0017004">
    <property type="term" value="P:cytochrome complex assembly"/>
    <property type="evidence" value="ECO:0007669"/>
    <property type="project" value="UniProtKB-KW"/>
</dbReference>
<feature type="chain" id="PRO_5015369106" description="Cytochrome c-type biogenesis protein" evidence="7">
    <location>
        <begin position="26"/>
        <end position="154"/>
    </location>
</feature>
<dbReference type="AlphaFoldDB" id="A0A2S0ULK2"/>